<dbReference type="InterPro" id="IPR018646">
    <property type="entry name" value="12TM_1"/>
</dbReference>
<dbReference type="AlphaFoldDB" id="X1T7L7"/>
<keyword evidence="1" id="KW-0472">Membrane</keyword>
<feature type="non-terminal residue" evidence="2">
    <location>
        <position position="276"/>
    </location>
</feature>
<feature type="non-terminal residue" evidence="2">
    <location>
        <position position="1"/>
    </location>
</feature>
<accession>X1T7L7</accession>
<comment type="caution">
    <text evidence="2">The sequence shown here is derived from an EMBL/GenBank/DDBJ whole genome shotgun (WGS) entry which is preliminary data.</text>
</comment>
<feature type="transmembrane region" description="Helical" evidence="1">
    <location>
        <begin position="159"/>
        <end position="182"/>
    </location>
</feature>
<reference evidence="2" key="1">
    <citation type="journal article" date="2014" name="Front. Microbiol.">
        <title>High frequency of phylogenetically diverse reductive dehalogenase-homologous genes in deep subseafloor sedimentary metagenomes.</title>
        <authorList>
            <person name="Kawai M."/>
            <person name="Futagami T."/>
            <person name="Toyoda A."/>
            <person name="Takaki Y."/>
            <person name="Nishi S."/>
            <person name="Hori S."/>
            <person name="Arai W."/>
            <person name="Tsubouchi T."/>
            <person name="Morono Y."/>
            <person name="Uchiyama I."/>
            <person name="Ito T."/>
            <person name="Fujiyama A."/>
            <person name="Inagaki F."/>
            <person name="Takami H."/>
        </authorList>
    </citation>
    <scope>NUCLEOTIDE SEQUENCE</scope>
    <source>
        <strain evidence="2">Expedition CK06-06</strain>
    </source>
</reference>
<gene>
    <name evidence="2" type="ORF">S12H4_31923</name>
</gene>
<keyword evidence="1" id="KW-0812">Transmembrane</keyword>
<feature type="transmembrane region" description="Helical" evidence="1">
    <location>
        <begin position="20"/>
        <end position="40"/>
    </location>
</feature>
<dbReference type="Pfam" id="PF09847">
    <property type="entry name" value="12TM_1"/>
    <property type="match status" value="1"/>
</dbReference>
<evidence type="ECO:0000313" key="2">
    <source>
        <dbReference type="EMBL" id="GAJ01279.1"/>
    </source>
</evidence>
<proteinExistence type="predicted"/>
<evidence type="ECO:0008006" key="3">
    <source>
        <dbReference type="Google" id="ProtNLM"/>
    </source>
</evidence>
<name>X1T7L7_9ZZZZ</name>
<dbReference type="EMBL" id="BARW01018675">
    <property type="protein sequence ID" value="GAJ01279.1"/>
    <property type="molecule type" value="Genomic_DNA"/>
</dbReference>
<keyword evidence="1" id="KW-1133">Transmembrane helix</keyword>
<sequence>SIVSLIDNFSINPPSMDLNILLSFIPLPFAPGYLVGLSLAPGQVPLNLWISSLLGTGILAVIAFLMYKVAIKSLNSVATIEKDSAKIKKKSKTITKTIEIEIKTISPVKSYIRKDLISSTRDYQSLIFILLPLLYPIILIISMQALITREVSSTFSIMILWAIIMISSQFIPLTLVGGLLNLEESGSSTLASLPLLPRDQAKGKLILMLIIQGISLILMATLLTILTQSIIVLILFLSSLPIVWMFLIFVFEMKIRLFGTMKYKYLLEEVNKKHKL</sequence>
<protein>
    <recommendedName>
        <fullName evidence="3">ABC-2 type transporter domain-containing protein</fullName>
    </recommendedName>
</protein>
<organism evidence="2">
    <name type="scientific">marine sediment metagenome</name>
    <dbReference type="NCBI Taxonomy" id="412755"/>
    <lineage>
        <taxon>unclassified sequences</taxon>
        <taxon>metagenomes</taxon>
        <taxon>ecological metagenomes</taxon>
    </lineage>
</organism>
<evidence type="ECO:0000256" key="1">
    <source>
        <dbReference type="SAM" id="Phobius"/>
    </source>
</evidence>
<feature type="transmembrane region" description="Helical" evidence="1">
    <location>
        <begin position="126"/>
        <end position="147"/>
    </location>
</feature>
<feature type="transmembrane region" description="Helical" evidence="1">
    <location>
        <begin position="230"/>
        <end position="251"/>
    </location>
</feature>
<feature type="transmembrane region" description="Helical" evidence="1">
    <location>
        <begin position="203"/>
        <end position="224"/>
    </location>
</feature>
<feature type="transmembrane region" description="Helical" evidence="1">
    <location>
        <begin position="46"/>
        <end position="67"/>
    </location>
</feature>